<keyword evidence="1" id="KW-0175">Coiled coil</keyword>
<keyword evidence="2" id="KW-1185">Reference proteome</keyword>
<protein>
    <submittedName>
        <fullName evidence="3">GOLGA2L5 domain-containing protein</fullName>
    </submittedName>
</protein>
<dbReference type="GO" id="GO:0006406">
    <property type="term" value="P:mRNA export from nucleus"/>
    <property type="evidence" value="ECO:0007669"/>
    <property type="project" value="TreeGrafter"/>
</dbReference>
<dbReference type="GO" id="GO:0005643">
    <property type="term" value="C:nuclear pore"/>
    <property type="evidence" value="ECO:0007669"/>
    <property type="project" value="TreeGrafter"/>
</dbReference>
<dbReference type="GO" id="GO:0017056">
    <property type="term" value="F:structural constituent of nuclear pore"/>
    <property type="evidence" value="ECO:0007669"/>
    <property type="project" value="TreeGrafter"/>
</dbReference>
<dbReference type="AlphaFoldDB" id="A0A1I8BM47"/>
<dbReference type="WBParaSite" id="MhA1_Contig3341.frz3.fgene1">
    <property type="protein sequence ID" value="MhA1_Contig3341.frz3.fgene1"/>
    <property type="gene ID" value="MhA1_Contig3341.frz3.fgene1"/>
</dbReference>
<proteinExistence type="predicted"/>
<evidence type="ECO:0000256" key="1">
    <source>
        <dbReference type="SAM" id="Coils"/>
    </source>
</evidence>
<organism evidence="2 3">
    <name type="scientific">Meloidogyne hapla</name>
    <name type="common">Root-knot nematode worm</name>
    <dbReference type="NCBI Taxonomy" id="6305"/>
    <lineage>
        <taxon>Eukaryota</taxon>
        <taxon>Metazoa</taxon>
        <taxon>Ecdysozoa</taxon>
        <taxon>Nematoda</taxon>
        <taxon>Chromadorea</taxon>
        <taxon>Rhabditida</taxon>
        <taxon>Tylenchina</taxon>
        <taxon>Tylenchomorpha</taxon>
        <taxon>Tylenchoidea</taxon>
        <taxon>Meloidogynidae</taxon>
        <taxon>Meloidogyninae</taxon>
        <taxon>Meloidogyne</taxon>
    </lineage>
</organism>
<feature type="coiled-coil region" evidence="1">
    <location>
        <begin position="51"/>
        <end position="96"/>
    </location>
</feature>
<dbReference type="PANTHER" id="PTHR18898">
    <property type="entry name" value="NUCLEOPROTEIN TPR-RELATED"/>
    <property type="match status" value="1"/>
</dbReference>
<name>A0A1I8BM47_MELHA</name>
<feature type="coiled-coil region" evidence="1">
    <location>
        <begin position="275"/>
        <end position="302"/>
    </location>
</feature>
<dbReference type="PANTHER" id="PTHR18898:SF2">
    <property type="entry name" value="NUCLEOPROTEIN TPR"/>
    <property type="match status" value="1"/>
</dbReference>
<sequence>VLEENSTQINELEAELRTRERLTKVYKESMEKADLELSDARDNEFRLDELVKEKEEALMTMSTELQETRENYEKILKEKDAELKRLSDEVTKSTELLNAGFRLNRPDEDIARISPAAAAASSLLKSGMSLTGIYAEHCRVDLDSRAPKFLEQRKSYDQLSERNESLHLQNDLLSNERQKLQSKSDSLARELTFTKRELGAIDLLKQSRIQLQEELSRLKENFSKQSTLVQELTMQRDQYKKLYDQLNVANGNGMSSNDSTASESTQPNLIQQPTIKSLQIEIMMLKTKAERLQETNIFLNEDRQSHEKILNNRLDQQLGTISSMRTTIGKLESDLEFQNKNQQLLAKQIDSYAHDLNR</sequence>
<feature type="coiled-coil region" evidence="1">
    <location>
        <begin position="156"/>
        <end position="249"/>
    </location>
</feature>
<dbReference type="Proteomes" id="UP000095281">
    <property type="component" value="Unplaced"/>
</dbReference>
<dbReference type="GO" id="GO:1901673">
    <property type="term" value="P:regulation of mitotic spindle assembly"/>
    <property type="evidence" value="ECO:0007669"/>
    <property type="project" value="TreeGrafter"/>
</dbReference>
<reference evidence="3" key="1">
    <citation type="submission" date="2016-11" db="UniProtKB">
        <authorList>
            <consortium name="WormBaseParasite"/>
        </authorList>
    </citation>
    <scope>IDENTIFICATION</scope>
</reference>
<evidence type="ECO:0000313" key="2">
    <source>
        <dbReference type="Proteomes" id="UP000095281"/>
    </source>
</evidence>
<accession>A0A1I8BM47</accession>
<evidence type="ECO:0000313" key="3">
    <source>
        <dbReference type="WBParaSite" id="MhA1_Contig3341.frz3.fgene1"/>
    </source>
</evidence>